<evidence type="ECO:0000256" key="1">
    <source>
        <dbReference type="SAM" id="SignalP"/>
    </source>
</evidence>
<organism evidence="2 3">
    <name type="scientific">Tsuneonella suprasediminis</name>
    <dbReference type="NCBI Taxonomy" id="2306996"/>
    <lineage>
        <taxon>Bacteria</taxon>
        <taxon>Pseudomonadati</taxon>
        <taxon>Pseudomonadota</taxon>
        <taxon>Alphaproteobacteria</taxon>
        <taxon>Sphingomonadales</taxon>
        <taxon>Erythrobacteraceae</taxon>
        <taxon>Tsuneonella</taxon>
    </lineage>
</organism>
<dbReference type="AlphaFoldDB" id="A0A419R162"/>
<dbReference type="OrthoDB" id="7341471at2"/>
<gene>
    <name evidence="2" type="ORF">D6858_11110</name>
</gene>
<evidence type="ECO:0000313" key="3">
    <source>
        <dbReference type="Proteomes" id="UP000284322"/>
    </source>
</evidence>
<dbReference type="Proteomes" id="UP000284322">
    <property type="component" value="Unassembled WGS sequence"/>
</dbReference>
<dbReference type="InterPro" id="IPR007433">
    <property type="entry name" value="DUF481"/>
</dbReference>
<sequence>MIQARCLFRHAIGALAIVGLPVPAHAELAEPVRAMIEAAIATGNKDKVAAVVEVAKKTNPDDVGEIDALNNAFLDHQKRLAEEKKARDLEAVRTAGIFQRWKGKGEFGAFRSTGNGDDTGLTGSLSLKRAGIDWDQKITARAEYQRSNGKTSRERFFASYEPNYKISKQVFAYGLLQYERDRIQGYSGRYAVSGGIGYQIIDQPNVHLSIKAGPAYRLTDYRDGTEEARLAALFGADFDWSITKRLKFTQGANAVAESGSSVVAVIDSSNTSVSLVSGLEAKVSNRLSTRFSYTIDYNSNPPVGSVNTDTLSRFTLVYGF</sequence>
<proteinExistence type="predicted"/>
<feature type="chain" id="PRO_5018975548" evidence="1">
    <location>
        <begin position="27"/>
        <end position="320"/>
    </location>
</feature>
<dbReference type="EMBL" id="RAHJ01000019">
    <property type="protein sequence ID" value="RJX67081.1"/>
    <property type="molecule type" value="Genomic_DNA"/>
</dbReference>
<accession>A0A419R162</accession>
<evidence type="ECO:0000313" key="2">
    <source>
        <dbReference type="EMBL" id="RJX67081.1"/>
    </source>
</evidence>
<dbReference type="Pfam" id="PF04338">
    <property type="entry name" value="DUF481"/>
    <property type="match status" value="1"/>
</dbReference>
<comment type="caution">
    <text evidence="2">The sequence shown here is derived from an EMBL/GenBank/DDBJ whole genome shotgun (WGS) entry which is preliminary data.</text>
</comment>
<protein>
    <submittedName>
        <fullName evidence="2">DUF481 domain-containing protein</fullName>
    </submittedName>
</protein>
<feature type="signal peptide" evidence="1">
    <location>
        <begin position="1"/>
        <end position="26"/>
    </location>
</feature>
<reference evidence="2 3" key="1">
    <citation type="submission" date="2018-09" db="EMBL/GenBank/DDBJ databases">
        <title>Altererythrobacter sp.Ery1 and Ery12, the genome sequencing of novel strains in genus Alterythrobacter.</title>
        <authorList>
            <person name="Cheng H."/>
            <person name="Wu Y.-H."/>
            <person name="Fang C."/>
            <person name="Xu X.-W."/>
        </authorList>
    </citation>
    <scope>NUCLEOTIDE SEQUENCE [LARGE SCALE GENOMIC DNA]</scope>
    <source>
        <strain evidence="2 3">Ery12</strain>
    </source>
</reference>
<keyword evidence="3" id="KW-1185">Reference proteome</keyword>
<name>A0A419R162_9SPHN</name>
<keyword evidence="1" id="KW-0732">Signal</keyword>